<feature type="domain" description="NB-ARC" evidence="2">
    <location>
        <begin position="281"/>
        <end position="438"/>
    </location>
</feature>
<protein>
    <recommendedName>
        <fullName evidence="7">Kinesin light chain 1</fullName>
    </recommendedName>
</protein>
<evidence type="ECO:0008006" key="7">
    <source>
        <dbReference type="Google" id="ProtNLM"/>
    </source>
</evidence>
<evidence type="ECO:0000259" key="4">
    <source>
        <dbReference type="Pfam" id="PF25000"/>
    </source>
</evidence>
<gene>
    <name evidence="5" type="ORF">PGQ11_014238</name>
</gene>
<comment type="caution">
    <text evidence="5">The sequence shown here is derived from an EMBL/GenBank/DDBJ whole genome shotgun (WGS) entry which is preliminary data.</text>
</comment>
<evidence type="ECO:0000256" key="1">
    <source>
        <dbReference type="SAM" id="MobiDB-lite"/>
    </source>
</evidence>
<dbReference type="PANTHER" id="PTHR46082:SF6">
    <property type="entry name" value="AAA+ ATPASE DOMAIN-CONTAINING PROTEIN-RELATED"/>
    <property type="match status" value="1"/>
</dbReference>
<dbReference type="InterPro" id="IPR010730">
    <property type="entry name" value="HET"/>
</dbReference>
<feature type="compositionally biased region" description="Basic and acidic residues" evidence="1">
    <location>
        <begin position="1135"/>
        <end position="1160"/>
    </location>
</feature>
<dbReference type="PRINTS" id="PR00381">
    <property type="entry name" value="KINESINLIGHT"/>
</dbReference>
<feature type="region of interest" description="Disordered" evidence="1">
    <location>
        <begin position="1109"/>
        <end position="1160"/>
    </location>
</feature>
<dbReference type="SUPFAM" id="SSF52540">
    <property type="entry name" value="P-loop containing nucleoside triphosphate hydrolases"/>
    <property type="match status" value="1"/>
</dbReference>
<dbReference type="Pfam" id="PF25000">
    <property type="entry name" value="DUF7779"/>
    <property type="match status" value="1"/>
</dbReference>
<dbReference type="InterPro" id="IPR011990">
    <property type="entry name" value="TPR-like_helical_dom_sf"/>
</dbReference>
<organism evidence="5 6">
    <name type="scientific">Apiospora arundinis</name>
    <dbReference type="NCBI Taxonomy" id="335852"/>
    <lineage>
        <taxon>Eukaryota</taxon>
        <taxon>Fungi</taxon>
        <taxon>Dikarya</taxon>
        <taxon>Ascomycota</taxon>
        <taxon>Pezizomycotina</taxon>
        <taxon>Sordariomycetes</taxon>
        <taxon>Xylariomycetidae</taxon>
        <taxon>Amphisphaeriales</taxon>
        <taxon>Apiosporaceae</taxon>
        <taxon>Apiospora</taxon>
    </lineage>
</organism>
<evidence type="ECO:0000313" key="6">
    <source>
        <dbReference type="Proteomes" id="UP001390339"/>
    </source>
</evidence>
<dbReference type="Gene3D" id="3.40.50.300">
    <property type="entry name" value="P-loop containing nucleotide triphosphate hydrolases"/>
    <property type="match status" value="1"/>
</dbReference>
<feature type="domain" description="Heterokaryon incompatibility" evidence="3">
    <location>
        <begin position="25"/>
        <end position="111"/>
    </location>
</feature>
<proteinExistence type="predicted"/>
<feature type="domain" description="DUF7779" evidence="4">
    <location>
        <begin position="524"/>
        <end position="603"/>
    </location>
</feature>
<dbReference type="InterPro" id="IPR027417">
    <property type="entry name" value="P-loop_NTPase"/>
</dbReference>
<evidence type="ECO:0000313" key="5">
    <source>
        <dbReference type="EMBL" id="KAK8851759.1"/>
    </source>
</evidence>
<dbReference type="InterPro" id="IPR019734">
    <property type="entry name" value="TPR_rpt"/>
</dbReference>
<dbReference type="SMART" id="SM00028">
    <property type="entry name" value="TPR"/>
    <property type="match status" value="8"/>
</dbReference>
<dbReference type="Gene3D" id="1.25.40.10">
    <property type="entry name" value="Tetratricopeptide repeat domain"/>
    <property type="match status" value="3"/>
</dbReference>
<accession>A0ABR2HRS1</accession>
<evidence type="ECO:0000259" key="2">
    <source>
        <dbReference type="Pfam" id="PF00931"/>
    </source>
</evidence>
<dbReference type="Pfam" id="PF06985">
    <property type="entry name" value="HET"/>
    <property type="match status" value="1"/>
</dbReference>
<dbReference type="SUPFAM" id="SSF48452">
    <property type="entry name" value="TPR-like"/>
    <property type="match status" value="2"/>
</dbReference>
<dbReference type="Proteomes" id="UP001390339">
    <property type="component" value="Unassembled WGS sequence"/>
</dbReference>
<evidence type="ECO:0000259" key="3">
    <source>
        <dbReference type="Pfam" id="PF06985"/>
    </source>
</evidence>
<dbReference type="EMBL" id="JAPCWZ010000009">
    <property type="protein sequence ID" value="KAK8851759.1"/>
    <property type="molecule type" value="Genomic_DNA"/>
</dbReference>
<dbReference type="PANTHER" id="PTHR46082">
    <property type="entry name" value="ATP/GTP-BINDING PROTEIN-RELATED"/>
    <property type="match status" value="1"/>
</dbReference>
<dbReference type="InterPro" id="IPR002182">
    <property type="entry name" value="NB-ARC"/>
</dbReference>
<dbReference type="Pfam" id="PF13424">
    <property type="entry name" value="TPR_12"/>
    <property type="match status" value="5"/>
</dbReference>
<reference evidence="5 6" key="1">
    <citation type="journal article" date="2024" name="IMA Fungus">
        <title>Apiospora arundinis, a panoply of carbohydrate-active enzymes and secondary metabolites.</title>
        <authorList>
            <person name="Sorensen T."/>
            <person name="Petersen C."/>
            <person name="Muurmann A.T."/>
            <person name="Christiansen J.V."/>
            <person name="Brundto M.L."/>
            <person name="Overgaard C.K."/>
            <person name="Boysen A.T."/>
            <person name="Wollenberg R.D."/>
            <person name="Larsen T.O."/>
            <person name="Sorensen J.L."/>
            <person name="Nielsen K.L."/>
            <person name="Sondergaard T.E."/>
        </authorList>
    </citation>
    <scope>NUCLEOTIDE SEQUENCE [LARGE SCALE GENOMIC DNA]</scope>
    <source>
        <strain evidence="5 6">AAU 773</strain>
    </source>
</reference>
<dbReference type="InterPro" id="IPR056681">
    <property type="entry name" value="DUF7779"/>
</dbReference>
<dbReference type="InterPro" id="IPR053137">
    <property type="entry name" value="NLR-like"/>
</dbReference>
<dbReference type="Pfam" id="PF00931">
    <property type="entry name" value="NB-ARC"/>
    <property type="match status" value="1"/>
</dbReference>
<dbReference type="Pfam" id="PF13374">
    <property type="entry name" value="TPR_10"/>
    <property type="match status" value="1"/>
</dbReference>
<dbReference type="NCBIfam" id="NF040586">
    <property type="entry name" value="FxSxx_TPR"/>
    <property type="match status" value="1"/>
</dbReference>
<name>A0ABR2HRS1_9PEZI</name>
<sequence length="1160" mass="131661">MRLLQVQDNGKFALTEDLHHTIPPYAILSHTWEGDAQEVRLSDIREQVAHSKHGYKKIDFCQKQAAKDGLQYFWVDSCCINQDSEVELNRSINSMFRWYRDAEKCYVYLSDVAMNCDDNSSTWDEAFRRSRWFTRGWTLQELIAPRTVEFFSVDGQYLGDKTSLERQLHIITKIPVAALRGTTLSEFSIEERMSWSQHRETKLAEDRAYCLLGIFDIHMPLIYGEGQEHACRRLRKELEGYRRQQSEPFSTVPFSRDPKFVDRPEILAWIRKTCNGSATRAALVGIGGVGKSQAAIEYAYRVRDDRPQTWVFWIHASTAPRVEEAYRGIADRLNLPGRSNPNANVCQLVNNWLCDEGNGRWILILDNADDAEVFFPQRRLQNASTPLGSYLPQSRNGSILVTSRNRDAALRIVGDIRHVLQVQAMAKDQALQLLQNKLHTTANDDDMVDLLDALDCIPLAITQAAAYINRRSRTTVLSYLDEFRRSARRKGSLLDRDWGDLRRDSSASNTVNITWRLSFESMRAESPSAADLLSLMSFFHSHGIPDWVLRKYKETALSTEEDISDGDFDDDIDLLQSFSFVTVAGDDEAYEIHALVQFCTRAWLCSRYDDEAWARKFHSLMAKEFPTGDFPNRAKCQQLIPHLESLYDKEPPGKEAASEWARLLTNAAWYLWHEGNYNAAHDLAVKAFQAKEKISRDVDMTMLTTMAVLASVLRGQGKFNDAEKISRRAMEGYQSLLGQQHPDALTSASNLALILRDQAKYEEAVQIYQEVLDGRAKELGAQHPDTLMSMSSLALVWRDQGIYDKASVLTRQALEGREEVLGKRHPSTLTSASNLALLLREQGHYDESEKWSRQALEGREAELGKRHPHTLASASNLALVLQDQGQYREAEAMNRRVLDTYENELGMQHPSTLTSVSNLAFVLQEQGQYSEAEKLNRQALEGRETALGKQHPDSVTSLSNLAFTLRLQEKYAESEALNRQALKGREERLGMQHADTLASLNNLALVLRDQGKYEEAEEWSRRALQGYRTELGDHHPHTLTSLSNLASILQDQGNNNEAETIPRQVLEAYEKTLGTQHPDTLRSVSNLASVLQGQKRYREAEALHRRALRGREKQLGPQHPDTAKSAGDLASVLRDLGKGEEAEGLERQAQETREEAGEEA</sequence>
<keyword evidence="6" id="KW-1185">Reference proteome</keyword>